<dbReference type="Proteomes" id="UP001519363">
    <property type="component" value="Unassembled WGS sequence"/>
</dbReference>
<proteinExistence type="predicted"/>
<sequence length="216" mass="22682">MSKDARTAETRRRLMDGALETVRAQGISGASARSIAATAGVNQALIFYHFGSVDELLGAACLVSTESRVAVYRERLATVRTLRELLDVGRELQQAEREAGNVTVLAQMLAGSQGDPKLAEATRKALALWVAEIELTVRRLLAGSPLAELADPAGLARAAAAGFIGIELWAATDPEGAEAGLAALEQLTVLVEVVDGLGPVARRALKAKVRAANRSS</sequence>
<evidence type="ECO:0000259" key="5">
    <source>
        <dbReference type="PROSITE" id="PS50977"/>
    </source>
</evidence>
<name>A0ABS5ADH1_9PSEU</name>
<feature type="domain" description="HTH tetR-type" evidence="5">
    <location>
        <begin position="8"/>
        <end position="68"/>
    </location>
</feature>
<evidence type="ECO:0000256" key="2">
    <source>
        <dbReference type="ARBA" id="ARBA00023125"/>
    </source>
</evidence>
<keyword evidence="7" id="KW-1185">Reference proteome</keyword>
<dbReference type="EMBL" id="JAGIOO010000001">
    <property type="protein sequence ID" value="MBP2474264.1"/>
    <property type="molecule type" value="Genomic_DNA"/>
</dbReference>
<gene>
    <name evidence="6" type="ORF">JOF53_003136</name>
</gene>
<evidence type="ECO:0000256" key="1">
    <source>
        <dbReference type="ARBA" id="ARBA00023015"/>
    </source>
</evidence>
<comment type="caution">
    <text evidence="6">The sequence shown here is derived from an EMBL/GenBank/DDBJ whole genome shotgun (WGS) entry which is preliminary data.</text>
</comment>
<evidence type="ECO:0000256" key="4">
    <source>
        <dbReference type="PROSITE-ProRule" id="PRU00335"/>
    </source>
</evidence>
<reference evidence="6 7" key="1">
    <citation type="submission" date="2021-03" db="EMBL/GenBank/DDBJ databases">
        <title>Sequencing the genomes of 1000 actinobacteria strains.</title>
        <authorList>
            <person name="Klenk H.-P."/>
        </authorList>
    </citation>
    <scope>NUCLEOTIDE SEQUENCE [LARGE SCALE GENOMIC DNA]</scope>
    <source>
        <strain evidence="6 7">DSM 44580</strain>
    </source>
</reference>
<dbReference type="PANTHER" id="PTHR30055">
    <property type="entry name" value="HTH-TYPE TRANSCRIPTIONAL REGULATOR RUTR"/>
    <property type="match status" value="1"/>
</dbReference>
<evidence type="ECO:0000313" key="6">
    <source>
        <dbReference type="EMBL" id="MBP2474264.1"/>
    </source>
</evidence>
<dbReference type="PRINTS" id="PR00455">
    <property type="entry name" value="HTHTETR"/>
</dbReference>
<dbReference type="PANTHER" id="PTHR30055:SF234">
    <property type="entry name" value="HTH-TYPE TRANSCRIPTIONAL REGULATOR BETI"/>
    <property type="match status" value="1"/>
</dbReference>
<evidence type="ECO:0000256" key="3">
    <source>
        <dbReference type="ARBA" id="ARBA00023163"/>
    </source>
</evidence>
<dbReference type="SUPFAM" id="SSF46689">
    <property type="entry name" value="Homeodomain-like"/>
    <property type="match status" value="1"/>
</dbReference>
<evidence type="ECO:0000313" key="7">
    <source>
        <dbReference type="Proteomes" id="UP001519363"/>
    </source>
</evidence>
<accession>A0ABS5ADH1</accession>
<protein>
    <submittedName>
        <fullName evidence="6">AcrR family transcriptional regulator</fullName>
    </submittedName>
</protein>
<keyword evidence="2 4" id="KW-0238">DNA-binding</keyword>
<dbReference type="Gene3D" id="1.10.357.10">
    <property type="entry name" value="Tetracycline Repressor, domain 2"/>
    <property type="match status" value="1"/>
</dbReference>
<keyword evidence="3" id="KW-0804">Transcription</keyword>
<keyword evidence="1" id="KW-0805">Transcription regulation</keyword>
<dbReference type="InterPro" id="IPR050109">
    <property type="entry name" value="HTH-type_TetR-like_transc_reg"/>
</dbReference>
<dbReference type="InterPro" id="IPR001647">
    <property type="entry name" value="HTH_TetR"/>
</dbReference>
<feature type="DNA-binding region" description="H-T-H motif" evidence="4">
    <location>
        <begin position="31"/>
        <end position="50"/>
    </location>
</feature>
<organism evidence="6 7">
    <name type="scientific">Crossiella equi</name>
    <dbReference type="NCBI Taxonomy" id="130796"/>
    <lineage>
        <taxon>Bacteria</taxon>
        <taxon>Bacillati</taxon>
        <taxon>Actinomycetota</taxon>
        <taxon>Actinomycetes</taxon>
        <taxon>Pseudonocardiales</taxon>
        <taxon>Pseudonocardiaceae</taxon>
        <taxon>Crossiella</taxon>
    </lineage>
</organism>
<dbReference type="RefSeq" id="WP_249044661.1">
    <property type="nucleotide sequence ID" value="NZ_JAGIOO010000001.1"/>
</dbReference>
<dbReference type="PROSITE" id="PS50977">
    <property type="entry name" value="HTH_TETR_2"/>
    <property type="match status" value="1"/>
</dbReference>
<dbReference type="InterPro" id="IPR009057">
    <property type="entry name" value="Homeodomain-like_sf"/>
</dbReference>
<dbReference type="Pfam" id="PF00440">
    <property type="entry name" value="TetR_N"/>
    <property type="match status" value="1"/>
</dbReference>